<evidence type="ECO:0000256" key="6">
    <source>
        <dbReference type="ARBA" id="ARBA00022989"/>
    </source>
</evidence>
<feature type="transmembrane region" description="Helical" evidence="12">
    <location>
        <begin position="447"/>
        <end position="468"/>
    </location>
</feature>
<dbReference type="InterPro" id="IPR004073">
    <property type="entry name" value="GPCR_3_vmron_rcpt_2"/>
</dbReference>
<dbReference type="Gene3D" id="2.10.50.30">
    <property type="entry name" value="GPCR, family 3, nine cysteines domain"/>
    <property type="match status" value="1"/>
</dbReference>
<feature type="transmembrane region" description="Helical" evidence="12">
    <location>
        <begin position="410"/>
        <end position="435"/>
    </location>
</feature>
<feature type="domain" description="G-protein coupled receptors family 3 profile" evidence="13">
    <location>
        <begin position="410"/>
        <end position="674"/>
    </location>
</feature>
<dbReference type="InterPro" id="IPR038550">
    <property type="entry name" value="GPCR_3_9-Cys_sf"/>
</dbReference>
<keyword evidence="7" id="KW-0297">G-protein coupled receptor</keyword>
<evidence type="ECO:0000256" key="12">
    <source>
        <dbReference type="SAM" id="Phobius"/>
    </source>
</evidence>
<evidence type="ECO:0000256" key="10">
    <source>
        <dbReference type="ARBA" id="ARBA00023180"/>
    </source>
</evidence>
<protein>
    <submittedName>
        <fullName evidence="15">Vomeronasal type-2 receptor 116-like</fullName>
    </submittedName>
</protein>
<dbReference type="FunFam" id="2.10.50.30:FF:000002">
    <property type="entry name" value="Vomeronasal 2 receptor, h1"/>
    <property type="match status" value="1"/>
</dbReference>
<comment type="similarity">
    <text evidence="2">Belongs to the G-protein coupled receptor 3 family.</text>
</comment>
<dbReference type="Pfam" id="PF00003">
    <property type="entry name" value="7tm_3"/>
    <property type="match status" value="1"/>
</dbReference>
<keyword evidence="6 12" id="KW-1133">Transmembrane helix</keyword>
<dbReference type="Proteomes" id="UP000515156">
    <property type="component" value="Chromosome 3"/>
</dbReference>
<dbReference type="GO" id="GO:0005886">
    <property type="term" value="C:plasma membrane"/>
    <property type="evidence" value="ECO:0007669"/>
    <property type="project" value="UniProtKB-SubCell"/>
</dbReference>
<evidence type="ECO:0000256" key="7">
    <source>
        <dbReference type="ARBA" id="ARBA00023040"/>
    </source>
</evidence>
<keyword evidence="5" id="KW-0732">Signal</keyword>
<feature type="transmembrane region" description="Helical" evidence="12">
    <location>
        <begin position="604"/>
        <end position="624"/>
    </location>
</feature>
<comment type="subcellular location">
    <subcellularLocation>
        <location evidence="1">Cell membrane</location>
        <topology evidence="1">Multi-pass membrane protein</topology>
    </subcellularLocation>
</comment>
<evidence type="ECO:0000256" key="2">
    <source>
        <dbReference type="ARBA" id="ARBA00007242"/>
    </source>
</evidence>
<proteinExistence type="inferred from homology"/>
<evidence type="ECO:0000256" key="4">
    <source>
        <dbReference type="ARBA" id="ARBA00022692"/>
    </source>
</evidence>
<dbReference type="InterPro" id="IPR028082">
    <property type="entry name" value="Peripla_BP_I"/>
</dbReference>
<dbReference type="PANTHER" id="PTHR24061:SF591">
    <property type="entry name" value="LOW QUALITY PROTEIN: VOMERONASAL TYPE-2 RECEPTOR 26"/>
    <property type="match status" value="1"/>
</dbReference>
<dbReference type="InterPro" id="IPR011500">
    <property type="entry name" value="GPCR_3_9-Cys_dom"/>
</dbReference>
<dbReference type="FunFam" id="3.40.50.2300:FF:000024">
    <property type="entry name" value="Vomeronasal 2, receptor 73"/>
    <property type="match status" value="1"/>
</dbReference>
<evidence type="ECO:0000256" key="5">
    <source>
        <dbReference type="ARBA" id="ARBA00022729"/>
    </source>
</evidence>
<dbReference type="Gene3D" id="3.40.50.2300">
    <property type="match status" value="2"/>
</dbReference>
<keyword evidence="4 12" id="KW-0812">Transmembrane</keyword>
<evidence type="ECO:0000256" key="8">
    <source>
        <dbReference type="ARBA" id="ARBA00023136"/>
    </source>
</evidence>
<evidence type="ECO:0000256" key="3">
    <source>
        <dbReference type="ARBA" id="ARBA00022475"/>
    </source>
</evidence>
<dbReference type="InParanoid" id="A0A6P7X4Z4"/>
<dbReference type="OrthoDB" id="5984008at2759"/>
<evidence type="ECO:0000256" key="9">
    <source>
        <dbReference type="ARBA" id="ARBA00023170"/>
    </source>
</evidence>
<keyword evidence="10" id="KW-0325">Glycoprotein</keyword>
<evidence type="ECO:0000259" key="13">
    <source>
        <dbReference type="PROSITE" id="PS50259"/>
    </source>
</evidence>
<dbReference type="CDD" id="cd15283">
    <property type="entry name" value="7tmC_V2R_pheromone"/>
    <property type="match status" value="1"/>
</dbReference>
<evidence type="ECO:0000313" key="14">
    <source>
        <dbReference type="Proteomes" id="UP000515156"/>
    </source>
</evidence>
<sequence>MSDAVMFPYFYRTVPSDLPLLTWTVKLLKYFGWTWVIIIASDDDSSLRAVQTLKEEIKQDGGCIAFIEIFSHINGIPPKEAQHIYDKIHASSANVIILYSDKLYATSLYKHTQIRRIPGKIWICAVEMDFPSSFPLHMGPKNNTLTFTAAKKNIPSFLKFVREMDPILLPRTNHTLEWWRGLCDSRCPKSIKRSCSTNQTSPFFLHCEAKYFGSSYSVYNAVYAVAHALHDMIMSDTGNTTLRSGGSHRSLDSLPWKIHHYLKNVHFKNILGENIFFDKNGDIAIGYNIINKVHLPNGTQINEIVGSFNPYNPLEKDFTINEKLIVWDSAFTQIPPQSKCSQSCLSGFRKLTNQGMPICCYDCIPCSEGEISNQTDMDNCIKCPDDQWSNQKRDACIPKVITFLSYEEPLGIALTLISIFFFLINAVILGIFIHYRDTPIVRANNCYLSYILLISLMLCFLCSLIFIGHPKKVTCILRQAAFGMTFSISLSSVLAKTITVVIAFHATKPGSKLRKWMDSRFSYYIVLSCSFLQALFCLFWLFTIPPFPYHNMHSETGAILIECNEGSTIAFYCVLGYLGFLAGISFIVAFLARNLPDSFNEAKYITFSMLVFCSVWVSFIPTYLSTRGKYMVVVEIFAILASSAGLLGCIFIPKCYIILLRPERNNRKYLTKKWND</sequence>
<accession>A0A6P7X4Z4</accession>
<dbReference type="PRINTS" id="PR01535">
    <property type="entry name" value="VOMERONASL2R"/>
</dbReference>
<keyword evidence="9" id="KW-0675">Receptor</keyword>
<evidence type="ECO:0000313" key="15">
    <source>
        <dbReference type="RefSeq" id="XP_030050677.1"/>
    </source>
</evidence>
<feature type="transmembrane region" description="Helical" evidence="12">
    <location>
        <begin position="524"/>
        <end position="549"/>
    </location>
</feature>
<keyword evidence="3" id="KW-1003">Cell membrane</keyword>
<keyword evidence="14" id="KW-1185">Reference proteome</keyword>
<dbReference type="InterPro" id="IPR001828">
    <property type="entry name" value="ANF_lig-bd_rcpt"/>
</dbReference>
<dbReference type="RefSeq" id="XP_030050677.1">
    <property type="nucleotide sequence ID" value="XM_030194817.1"/>
</dbReference>
<dbReference type="Pfam" id="PF07562">
    <property type="entry name" value="NCD3G"/>
    <property type="match status" value="1"/>
</dbReference>
<dbReference type="PRINTS" id="PR00248">
    <property type="entry name" value="GPCRMGR"/>
</dbReference>
<dbReference type="InterPro" id="IPR000337">
    <property type="entry name" value="GPCR_3"/>
</dbReference>
<feature type="transmembrane region" description="Helical" evidence="12">
    <location>
        <begin position="569"/>
        <end position="592"/>
    </location>
</feature>
<dbReference type="SUPFAM" id="SSF53822">
    <property type="entry name" value="Periplasmic binding protein-like I"/>
    <property type="match status" value="1"/>
</dbReference>
<keyword evidence="11" id="KW-0807">Transducer</keyword>
<feature type="transmembrane region" description="Helical" evidence="12">
    <location>
        <begin position="480"/>
        <end position="504"/>
    </location>
</feature>
<dbReference type="GO" id="GO:0004930">
    <property type="term" value="F:G protein-coupled receptor activity"/>
    <property type="evidence" value="ECO:0007669"/>
    <property type="project" value="UniProtKB-KW"/>
</dbReference>
<dbReference type="PROSITE" id="PS50259">
    <property type="entry name" value="G_PROTEIN_RECEP_F3_4"/>
    <property type="match status" value="1"/>
</dbReference>
<evidence type="ECO:0000256" key="11">
    <source>
        <dbReference type="ARBA" id="ARBA00023224"/>
    </source>
</evidence>
<dbReference type="Pfam" id="PF01094">
    <property type="entry name" value="ANF_receptor"/>
    <property type="match status" value="1"/>
</dbReference>
<organism evidence="14 15">
    <name type="scientific">Microcaecilia unicolor</name>
    <dbReference type="NCBI Taxonomy" id="1415580"/>
    <lineage>
        <taxon>Eukaryota</taxon>
        <taxon>Metazoa</taxon>
        <taxon>Chordata</taxon>
        <taxon>Craniata</taxon>
        <taxon>Vertebrata</taxon>
        <taxon>Euteleostomi</taxon>
        <taxon>Amphibia</taxon>
        <taxon>Gymnophiona</taxon>
        <taxon>Siphonopidae</taxon>
        <taxon>Microcaecilia</taxon>
    </lineage>
</organism>
<name>A0A6P7X4Z4_9AMPH</name>
<dbReference type="AlphaFoldDB" id="A0A6P7X4Z4"/>
<feature type="transmembrane region" description="Helical" evidence="12">
    <location>
        <begin position="636"/>
        <end position="659"/>
    </location>
</feature>
<dbReference type="GeneID" id="115464436"/>
<dbReference type="PROSITE" id="PS00981">
    <property type="entry name" value="G_PROTEIN_RECEP_F3_3"/>
    <property type="match status" value="1"/>
</dbReference>
<dbReference type="KEGG" id="muo:115464436"/>
<keyword evidence="8 12" id="KW-0472">Membrane</keyword>
<dbReference type="InterPro" id="IPR017979">
    <property type="entry name" value="GPCR_3_CS"/>
</dbReference>
<evidence type="ECO:0000256" key="1">
    <source>
        <dbReference type="ARBA" id="ARBA00004651"/>
    </source>
</evidence>
<dbReference type="PANTHER" id="PTHR24061">
    <property type="entry name" value="CALCIUM-SENSING RECEPTOR-RELATED"/>
    <property type="match status" value="1"/>
</dbReference>
<dbReference type="InterPro" id="IPR000068">
    <property type="entry name" value="GPCR_3_Ca_sens_rcpt-rel"/>
</dbReference>
<gene>
    <name evidence="15" type="primary">LOC115464436</name>
</gene>
<reference evidence="15" key="1">
    <citation type="submission" date="2025-08" db="UniProtKB">
        <authorList>
            <consortium name="RefSeq"/>
        </authorList>
    </citation>
    <scope>IDENTIFICATION</scope>
</reference>
<dbReference type="InterPro" id="IPR017978">
    <property type="entry name" value="GPCR_3_C"/>
</dbReference>